<dbReference type="RefSeq" id="WP_273912787.1">
    <property type="nucleotide sequence ID" value="NZ_JAMDGX010000071.1"/>
</dbReference>
<dbReference type="Proteomes" id="UP001148203">
    <property type="component" value="Unassembled WGS sequence"/>
</dbReference>
<evidence type="ECO:0000313" key="1">
    <source>
        <dbReference type="EMBL" id="MDD0993755.1"/>
    </source>
</evidence>
<gene>
    <name evidence="1" type="ORF">M5G11_24815</name>
</gene>
<sequence length="96" mass="10394">MIKIVPDPPLAYTLPASASFGSCDGSHPPLFAIQPGVDIEDALVHVSVLLRAAYEINTQVVEKTDESTREFLWGSQQLLEMAKSLTLAVLDGIEAR</sequence>
<name>A0ABT5NZZ8_9PSED</name>
<organism evidence="1 2">
    <name type="scientific">Pseudomonas fontis</name>
    <dbReference type="NCBI Taxonomy" id="2942633"/>
    <lineage>
        <taxon>Bacteria</taxon>
        <taxon>Pseudomonadati</taxon>
        <taxon>Pseudomonadota</taxon>
        <taxon>Gammaproteobacteria</taxon>
        <taxon>Pseudomonadales</taxon>
        <taxon>Pseudomonadaceae</taxon>
        <taxon>Pseudomonas</taxon>
    </lineage>
</organism>
<dbReference type="Pfam" id="PF11275">
    <property type="entry name" value="DUF3077"/>
    <property type="match status" value="1"/>
</dbReference>
<keyword evidence="2" id="KW-1185">Reference proteome</keyword>
<proteinExistence type="predicted"/>
<evidence type="ECO:0000313" key="2">
    <source>
        <dbReference type="Proteomes" id="UP001148203"/>
    </source>
</evidence>
<dbReference type="PROSITE" id="PS51257">
    <property type="entry name" value="PROKAR_LIPOPROTEIN"/>
    <property type="match status" value="1"/>
</dbReference>
<dbReference type="InterPro" id="IPR021427">
    <property type="entry name" value="DUF3077"/>
</dbReference>
<accession>A0ABT5NZZ8</accession>
<protein>
    <submittedName>
        <fullName evidence="1">DUF3077 domain-containing protein</fullName>
    </submittedName>
</protein>
<comment type="caution">
    <text evidence="1">The sequence shown here is derived from an EMBL/GenBank/DDBJ whole genome shotgun (WGS) entry which is preliminary data.</text>
</comment>
<reference evidence="1 2" key="1">
    <citation type="submission" date="2022-05" db="EMBL/GenBank/DDBJ databases">
        <title>Novel Pseudomonas spp. Isolated from a Rainbow Trout Aquaculture Facility.</title>
        <authorList>
            <person name="Testerman T."/>
            <person name="Graf J."/>
        </authorList>
    </citation>
    <scope>NUCLEOTIDE SEQUENCE [LARGE SCALE GENOMIC DNA]</scope>
    <source>
        <strain evidence="1 2">ID681</strain>
    </source>
</reference>
<dbReference type="EMBL" id="JAMDGY010000104">
    <property type="protein sequence ID" value="MDD0993755.1"/>
    <property type="molecule type" value="Genomic_DNA"/>
</dbReference>